<name>A0A4V1CEM5_9CORY</name>
<dbReference type="Proteomes" id="UP000296352">
    <property type="component" value="Chromosome"/>
</dbReference>
<keyword evidence="1" id="KW-1133">Transmembrane helix</keyword>
<proteinExistence type="predicted"/>
<evidence type="ECO:0000313" key="2">
    <source>
        <dbReference type="EMBL" id="QCB28628.1"/>
    </source>
</evidence>
<evidence type="ECO:0000256" key="1">
    <source>
        <dbReference type="SAM" id="Phobius"/>
    </source>
</evidence>
<gene>
    <name evidence="2" type="ORF">CENDO_06770</name>
</gene>
<sequence>MNPPFPDSPQQRKAIAYALVVLAAVILIAVLKTSGFIIALILAGVAWLMVNSRPDASEHKALRSSIRLSAEDIADVMQQYEDFRESADIDSVTDRTLHRPALMDTDCDHPAVEAFHYQYSSARRYLRRLEAKLNNPQLDTNELENLLKTTDHRAAEIRECWVEARRAAYRLGPNYKDDSGER</sequence>
<dbReference type="RefSeq" id="WP_136141342.1">
    <property type="nucleotide sequence ID" value="NZ_CP039247.1"/>
</dbReference>
<protein>
    <submittedName>
        <fullName evidence="2">Uncharacterized protein</fullName>
    </submittedName>
</protein>
<keyword evidence="1" id="KW-0472">Membrane</keyword>
<keyword evidence="1" id="KW-0812">Transmembrane</keyword>
<keyword evidence="3" id="KW-1185">Reference proteome</keyword>
<dbReference type="AlphaFoldDB" id="A0A4V1CEM5"/>
<dbReference type="EMBL" id="CP039247">
    <property type="protein sequence ID" value="QCB28628.1"/>
    <property type="molecule type" value="Genomic_DNA"/>
</dbReference>
<organism evidence="2 3">
    <name type="scientific">Corynebacterium endometrii</name>
    <dbReference type="NCBI Taxonomy" id="2488819"/>
    <lineage>
        <taxon>Bacteria</taxon>
        <taxon>Bacillati</taxon>
        <taxon>Actinomycetota</taxon>
        <taxon>Actinomycetes</taxon>
        <taxon>Mycobacteriales</taxon>
        <taxon>Corynebacteriaceae</taxon>
        <taxon>Corynebacterium</taxon>
    </lineage>
</organism>
<reference evidence="2 3" key="1">
    <citation type="submission" date="2019-04" db="EMBL/GenBank/DDBJ databases">
        <title>Corynebacterium endometrii sp. nov., isolated from the uterus of a cow with endometritis.</title>
        <authorList>
            <person name="Ballas P."/>
            <person name="Ruckert C."/>
            <person name="Wagener K."/>
            <person name="Drillich M."/>
            <person name="Kaempfer P."/>
            <person name="Busse H.-J."/>
            <person name="Ehling-Schulz M."/>
        </authorList>
    </citation>
    <scope>NUCLEOTIDE SEQUENCE [LARGE SCALE GENOMIC DNA]</scope>
    <source>
        <strain evidence="2 3">LMM-1653</strain>
    </source>
</reference>
<evidence type="ECO:0000313" key="3">
    <source>
        <dbReference type="Proteomes" id="UP000296352"/>
    </source>
</evidence>
<accession>A0A4V1CEM5</accession>
<dbReference type="KEGG" id="cee:CENDO_06770"/>
<feature type="transmembrane region" description="Helical" evidence="1">
    <location>
        <begin position="15"/>
        <end position="48"/>
    </location>
</feature>
<dbReference type="OrthoDB" id="4427368at2"/>